<dbReference type="InterPro" id="IPR029526">
    <property type="entry name" value="PGBD"/>
</dbReference>
<dbReference type="Pfam" id="PF13843">
    <property type="entry name" value="DDE_Tnp_1_7"/>
    <property type="match status" value="1"/>
</dbReference>
<gene>
    <name evidence="4" type="primary">LOC115875152</name>
</gene>
<reference evidence="4" key="1">
    <citation type="submission" date="2025-08" db="UniProtKB">
        <authorList>
            <consortium name="RefSeq"/>
        </authorList>
    </citation>
    <scope>IDENTIFICATION</scope>
    <source>
        <tissue evidence="4">Gonads</tissue>
    </source>
</reference>
<feature type="region of interest" description="Disordered" evidence="1">
    <location>
        <begin position="1"/>
        <end position="89"/>
    </location>
</feature>
<feature type="domain" description="PiggyBac transposable element-derived protein" evidence="2">
    <location>
        <begin position="106"/>
        <end position="286"/>
    </location>
</feature>
<sequence>MDPYQREQERLSRLFDEVVTSEEEEEEDPYADVDGEYGSDKDYQPDDESSTSLEEDESNSSVPDIGSQPSDPEVEEEWETTTAPIPDFHFDESTVGVKVNIDPNSTPLEVAQLFITPNILDYIIGCTNNYGTVLAAGSKTKTRRSRNAYFRTVTVDEMKQFLGLCLLQGQISTSNMRRYFSHKDILYFHPIFSHVMSGRRFEQLLRVVCCSPLESKGKEKVQHLIDMVISQCQAIYGPSKELSIDESLLHFRGRLGFRVYIKGKKSRYGIKFFELTTFDSYLLNMEM</sequence>
<evidence type="ECO:0000256" key="1">
    <source>
        <dbReference type="SAM" id="MobiDB-lite"/>
    </source>
</evidence>
<keyword evidence="3" id="KW-1185">Reference proteome</keyword>
<feature type="compositionally biased region" description="Acidic residues" evidence="1">
    <location>
        <begin position="19"/>
        <end position="37"/>
    </location>
</feature>
<name>A0A6J2X5D9_SITOR</name>
<dbReference type="Proteomes" id="UP000504635">
    <property type="component" value="Unplaced"/>
</dbReference>
<dbReference type="GeneID" id="115875152"/>
<dbReference type="KEGG" id="soy:115875152"/>
<organism evidence="3 4">
    <name type="scientific">Sitophilus oryzae</name>
    <name type="common">Rice weevil</name>
    <name type="synonym">Curculio oryzae</name>
    <dbReference type="NCBI Taxonomy" id="7048"/>
    <lineage>
        <taxon>Eukaryota</taxon>
        <taxon>Metazoa</taxon>
        <taxon>Ecdysozoa</taxon>
        <taxon>Arthropoda</taxon>
        <taxon>Hexapoda</taxon>
        <taxon>Insecta</taxon>
        <taxon>Pterygota</taxon>
        <taxon>Neoptera</taxon>
        <taxon>Endopterygota</taxon>
        <taxon>Coleoptera</taxon>
        <taxon>Polyphaga</taxon>
        <taxon>Cucujiformia</taxon>
        <taxon>Curculionidae</taxon>
        <taxon>Dryophthorinae</taxon>
        <taxon>Sitophilus</taxon>
    </lineage>
</organism>
<feature type="compositionally biased region" description="Basic and acidic residues" evidence="1">
    <location>
        <begin position="1"/>
        <end position="16"/>
    </location>
</feature>
<proteinExistence type="predicted"/>
<accession>A0A6J2X5D9</accession>
<dbReference type="InParanoid" id="A0A6J2X5D9"/>
<dbReference type="PANTHER" id="PTHR46599">
    <property type="entry name" value="PIGGYBAC TRANSPOSABLE ELEMENT-DERIVED PROTEIN 4"/>
    <property type="match status" value="1"/>
</dbReference>
<dbReference type="AlphaFoldDB" id="A0A6J2X5D9"/>
<evidence type="ECO:0000313" key="3">
    <source>
        <dbReference type="Proteomes" id="UP000504635"/>
    </source>
</evidence>
<dbReference type="RefSeq" id="XP_030746403.1">
    <property type="nucleotide sequence ID" value="XM_030890543.1"/>
</dbReference>
<evidence type="ECO:0000313" key="4">
    <source>
        <dbReference type="RefSeq" id="XP_030746403.1"/>
    </source>
</evidence>
<dbReference type="PANTHER" id="PTHR46599:SF3">
    <property type="entry name" value="PIGGYBAC TRANSPOSABLE ELEMENT-DERIVED PROTEIN 4"/>
    <property type="match status" value="1"/>
</dbReference>
<dbReference type="OrthoDB" id="7423909at2759"/>
<protein>
    <submittedName>
        <fullName evidence="4">PiggyBac transposable element-derived protein 4-like</fullName>
    </submittedName>
</protein>
<evidence type="ECO:0000259" key="2">
    <source>
        <dbReference type="Pfam" id="PF13843"/>
    </source>
</evidence>
<feature type="compositionally biased region" description="Acidic residues" evidence="1">
    <location>
        <begin position="45"/>
        <end position="58"/>
    </location>
</feature>